<dbReference type="InterPro" id="IPR047153">
    <property type="entry name" value="TRIM45/56/19-like"/>
</dbReference>
<dbReference type="GO" id="GO:0008270">
    <property type="term" value="F:zinc ion binding"/>
    <property type="evidence" value="ECO:0007669"/>
    <property type="project" value="UniProtKB-KW"/>
</dbReference>
<keyword evidence="1" id="KW-0863">Zinc-finger</keyword>
<evidence type="ECO:0000259" key="2">
    <source>
        <dbReference type="PROSITE" id="PS50119"/>
    </source>
</evidence>
<dbReference type="EMBL" id="UYJE01006867">
    <property type="protein sequence ID" value="VDI49740.1"/>
    <property type="molecule type" value="Genomic_DNA"/>
</dbReference>
<dbReference type="InterPro" id="IPR000315">
    <property type="entry name" value="Znf_B-box"/>
</dbReference>
<reference evidence="3" key="1">
    <citation type="submission" date="2018-11" db="EMBL/GenBank/DDBJ databases">
        <authorList>
            <person name="Alioto T."/>
            <person name="Alioto T."/>
        </authorList>
    </citation>
    <scope>NUCLEOTIDE SEQUENCE</scope>
</reference>
<feature type="domain" description="B box-type" evidence="2">
    <location>
        <begin position="6"/>
        <end position="53"/>
    </location>
</feature>
<proteinExistence type="predicted"/>
<dbReference type="PANTHER" id="PTHR25462:SF296">
    <property type="entry name" value="MEIOTIC P26, ISOFORM F"/>
    <property type="match status" value="1"/>
</dbReference>
<keyword evidence="4" id="KW-1185">Reference proteome</keyword>
<gene>
    <name evidence="3" type="ORF">MGAL_10B026076</name>
</gene>
<evidence type="ECO:0000313" key="4">
    <source>
        <dbReference type="Proteomes" id="UP000596742"/>
    </source>
</evidence>
<dbReference type="PANTHER" id="PTHR25462">
    <property type="entry name" value="BONUS, ISOFORM C-RELATED"/>
    <property type="match status" value="1"/>
</dbReference>
<dbReference type="PROSITE" id="PS50119">
    <property type="entry name" value="ZF_BBOX"/>
    <property type="match status" value="1"/>
</dbReference>
<dbReference type="OrthoDB" id="6105210at2759"/>
<dbReference type="SMART" id="SM00336">
    <property type="entry name" value="BBOX"/>
    <property type="match status" value="2"/>
</dbReference>
<keyword evidence="1" id="KW-0479">Metal-binding</keyword>
<name>A0A8B6FGB7_MYTGA</name>
<accession>A0A8B6FGB7</accession>
<sequence>MSNHLQSCNICDDRHITKQATHWCSECEQAFCNECKEYHAYSRLSKNHTTISMSDFLLPEPSFSSVTCVCAEHNEIYQIFCRTHDKLICHNCLANHDGCKGIVPLTEITKTVKSSSNFHETQHGLTDIHEIITKIQDGFLLSLKSIKEEELILLSEIGTTRKKIDDHLDKLEHDFRKKVLEEAAKSRAGIEVLLQKLDDRKSEITNHLQQMKYLETYASNFQTYLNLRHLSSAVDSAESFVNSKDESLELDTLSLNFR</sequence>
<organism evidence="3 4">
    <name type="scientific">Mytilus galloprovincialis</name>
    <name type="common">Mediterranean mussel</name>
    <dbReference type="NCBI Taxonomy" id="29158"/>
    <lineage>
        <taxon>Eukaryota</taxon>
        <taxon>Metazoa</taxon>
        <taxon>Spiralia</taxon>
        <taxon>Lophotrochozoa</taxon>
        <taxon>Mollusca</taxon>
        <taxon>Bivalvia</taxon>
        <taxon>Autobranchia</taxon>
        <taxon>Pteriomorphia</taxon>
        <taxon>Mytilida</taxon>
        <taxon>Mytiloidea</taxon>
        <taxon>Mytilidae</taxon>
        <taxon>Mytilinae</taxon>
        <taxon>Mytilus</taxon>
    </lineage>
</organism>
<dbReference type="CDD" id="cd19757">
    <property type="entry name" value="Bbox1"/>
    <property type="match status" value="1"/>
</dbReference>
<keyword evidence="1" id="KW-0862">Zinc</keyword>
<comment type="caution">
    <text evidence="3">The sequence shown here is derived from an EMBL/GenBank/DDBJ whole genome shotgun (WGS) entry which is preliminary data.</text>
</comment>
<dbReference type="SUPFAM" id="SSF57845">
    <property type="entry name" value="B-box zinc-binding domain"/>
    <property type="match status" value="1"/>
</dbReference>
<evidence type="ECO:0000256" key="1">
    <source>
        <dbReference type="PROSITE-ProRule" id="PRU00024"/>
    </source>
</evidence>
<dbReference type="Gene3D" id="3.30.160.60">
    <property type="entry name" value="Classic Zinc Finger"/>
    <property type="match status" value="1"/>
</dbReference>
<protein>
    <recommendedName>
        <fullName evidence="2">B box-type domain-containing protein</fullName>
    </recommendedName>
</protein>
<dbReference type="AlphaFoldDB" id="A0A8B6FGB7"/>
<dbReference type="Proteomes" id="UP000596742">
    <property type="component" value="Unassembled WGS sequence"/>
</dbReference>
<evidence type="ECO:0000313" key="3">
    <source>
        <dbReference type="EMBL" id="VDI49740.1"/>
    </source>
</evidence>